<sequence>MRPPHRLRVPSLAAALVASLALAACGGDGDDGPDPATAADSRTVPAVEQPGRADAARPRPEEPETAEDRIQRRVFTTEAGTTIVRTVDDATGLKIEAQNDNLYVEPTSATPADLTGRLEGRPLGARCRTRDGRTLDTFPLFWRERSSDWGVSLAVLDRWEDEDRLFAEAVASCELRQGTPAGSGRTDVAAGPVLVTGTFTE</sequence>
<proteinExistence type="predicted"/>
<name>A0A6J7K740_9ZZZZ</name>
<evidence type="ECO:0000256" key="1">
    <source>
        <dbReference type="SAM" id="MobiDB-lite"/>
    </source>
</evidence>
<organism evidence="2">
    <name type="scientific">freshwater metagenome</name>
    <dbReference type="NCBI Taxonomy" id="449393"/>
    <lineage>
        <taxon>unclassified sequences</taxon>
        <taxon>metagenomes</taxon>
        <taxon>ecological metagenomes</taxon>
    </lineage>
</organism>
<feature type="region of interest" description="Disordered" evidence="1">
    <location>
        <begin position="28"/>
        <end position="70"/>
    </location>
</feature>
<dbReference type="EMBL" id="CAFBMK010000338">
    <property type="protein sequence ID" value="CAB4950579.1"/>
    <property type="molecule type" value="Genomic_DNA"/>
</dbReference>
<dbReference type="AlphaFoldDB" id="A0A6J7K740"/>
<reference evidence="2" key="1">
    <citation type="submission" date="2020-05" db="EMBL/GenBank/DDBJ databases">
        <authorList>
            <person name="Chiriac C."/>
            <person name="Salcher M."/>
            <person name="Ghai R."/>
            <person name="Kavagutti S V."/>
        </authorList>
    </citation>
    <scope>NUCLEOTIDE SEQUENCE</scope>
</reference>
<accession>A0A6J7K740</accession>
<feature type="compositionally biased region" description="Basic and acidic residues" evidence="1">
    <location>
        <begin position="54"/>
        <end position="70"/>
    </location>
</feature>
<evidence type="ECO:0000313" key="2">
    <source>
        <dbReference type="EMBL" id="CAB4950579.1"/>
    </source>
</evidence>
<protein>
    <submittedName>
        <fullName evidence="2">Unannotated protein</fullName>
    </submittedName>
</protein>
<dbReference type="PROSITE" id="PS51257">
    <property type="entry name" value="PROKAR_LIPOPROTEIN"/>
    <property type="match status" value="1"/>
</dbReference>
<gene>
    <name evidence="2" type="ORF">UFOPK3564_03463</name>
</gene>